<accession>A5KKB0</accession>
<sequence length="124" mass="14721">MGAEGKMKIGREELEDLKEGLEKLTHFIRVMEGVKLPDFYRYFDAMKNNINIFFYAGCEDIEDFFPILERDWKASHTMFIGVQNYDLRREHPDIDPTVCLYFARLLADVGKYFERGNVEFAKEY</sequence>
<gene>
    <name evidence="1" type="ORF">RUMTOR_00662</name>
</gene>
<dbReference type="HOGENOM" id="CLU_163389_0_0_9"/>
<reference evidence="1 2" key="2">
    <citation type="submission" date="2007-04" db="EMBL/GenBank/DDBJ databases">
        <title>Draft genome sequence of Ruminococcus torques (ATCC 27756).</title>
        <authorList>
            <person name="Sudarsanam P."/>
            <person name="Ley R."/>
            <person name="Guruge J."/>
            <person name="Turnbaugh P.J."/>
            <person name="Mahowald M."/>
            <person name="Liep D."/>
            <person name="Gordon J."/>
        </authorList>
    </citation>
    <scope>NUCLEOTIDE SEQUENCE [LARGE SCALE GENOMIC DNA]</scope>
    <source>
        <strain evidence="1 2">ATCC 27756</strain>
    </source>
</reference>
<dbReference type="AlphaFoldDB" id="A5KKB0"/>
<dbReference type="Proteomes" id="UP000003577">
    <property type="component" value="Unassembled WGS sequence"/>
</dbReference>
<name>A5KKB0_9FIRM</name>
<proteinExistence type="predicted"/>
<organism evidence="1 2">
    <name type="scientific">[Ruminococcus] torques ATCC 27756</name>
    <dbReference type="NCBI Taxonomy" id="411460"/>
    <lineage>
        <taxon>Bacteria</taxon>
        <taxon>Bacillati</taxon>
        <taxon>Bacillota</taxon>
        <taxon>Clostridia</taxon>
        <taxon>Lachnospirales</taxon>
        <taxon>Lachnospiraceae</taxon>
        <taxon>Mediterraneibacter</taxon>
    </lineage>
</organism>
<evidence type="ECO:0000313" key="1">
    <source>
        <dbReference type="EMBL" id="EDK25763.1"/>
    </source>
</evidence>
<dbReference type="EMBL" id="AAVP02000001">
    <property type="protein sequence ID" value="EDK25763.1"/>
    <property type="molecule type" value="Genomic_DNA"/>
</dbReference>
<dbReference type="PaxDb" id="411460-RUMTOR_00662"/>
<protein>
    <submittedName>
        <fullName evidence="1">Uncharacterized protein</fullName>
    </submittedName>
</protein>
<comment type="caution">
    <text evidence="1">The sequence shown here is derived from an EMBL/GenBank/DDBJ whole genome shotgun (WGS) entry which is preliminary data.</text>
</comment>
<reference evidence="1 2" key="1">
    <citation type="submission" date="2007-03" db="EMBL/GenBank/DDBJ databases">
        <authorList>
            <person name="Fulton L."/>
            <person name="Clifton S."/>
            <person name="Fulton B."/>
            <person name="Xu J."/>
            <person name="Minx P."/>
            <person name="Pepin K.H."/>
            <person name="Johnson M."/>
            <person name="Thiruvilangam P."/>
            <person name="Bhonagiri V."/>
            <person name="Nash W.E."/>
            <person name="Mardis E.R."/>
            <person name="Wilson R.K."/>
        </authorList>
    </citation>
    <scope>NUCLEOTIDE SEQUENCE [LARGE SCALE GENOMIC DNA]</scope>
    <source>
        <strain evidence="1 2">ATCC 27756</strain>
    </source>
</reference>
<evidence type="ECO:0000313" key="2">
    <source>
        <dbReference type="Proteomes" id="UP000003577"/>
    </source>
</evidence>